<dbReference type="InterPro" id="IPR035595">
    <property type="entry name" value="UDP_glycos_trans_CS"/>
</dbReference>
<dbReference type="FunFam" id="3.40.50.2000:FF:000021">
    <property type="entry name" value="UDP-glucuronosyltransferase"/>
    <property type="match status" value="1"/>
</dbReference>
<dbReference type="OMA" id="QETAIWW"/>
<evidence type="ECO:0000256" key="4">
    <source>
        <dbReference type="ARBA" id="ARBA00022679"/>
    </source>
</evidence>
<evidence type="ECO:0000256" key="2">
    <source>
        <dbReference type="ARBA" id="ARBA00012544"/>
    </source>
</evidence>
<evidence type="ECO:0000256" key="3">
    <source>
        <dbReference type="ARBA" id="ARBA00022676"/>
    </source>
</evidence>
<evidence type="ECO:0000256" key="1">
    <source>
        <dbReference type="ARBA" id="ARBA00009995"/>
    </source>
</evidence>
<dbReference type="GO" id="GO:0015020">
    <property type="term" value="F:glucuronosyltransferase activity"/>
    <property type="evidence" value="ECO:0007669"/>
    <property type="project" value="UniProtKB-EC"/>
</dbReference>
<evidence type="ECO:0000256" key="5">
    <source>
        <dbReference type="ARBA" id="ARBA00047475"/>
    </source>
</evidence>
<dbReference type="Pfam" id="PF00201">
    <property type="entry name" value="UDPGT"/>
    <property type="match status" value="1"/>
</dbReference>
<dbReference type="Proteomes" id="UP000031036">
    <property type="component" value="Unassembled WGS sequence"/>
</dbReference>
<keyword evidence="4 6" id="KW-0808">Transferase</keyword>
<accession>A0A0B2VTU7</accession>
<dbReference type="STRING" id="6265.A0A0B2VTU7"/>
<comment type="caution">
    <text evidence="8">The sequence shown here is derived from an EMBL/GenBank/DDBJ whole genome shotgun (WGS) entry which is preliminary data.</text>
</comment>
<feature type="transmembrane region" description="Helical" evidence="7">
    <location>
        <begin position="12"/>
        <end position="34"/>
    </location>
</feature>
<gene>
    <name evidence="8" type="primary">ugt-47</name>
    <name evidence="8" type="ORF">Tcan_10308</name>
</gene>
<proteinExistence type="inferred from homology"/>
<dbReference type="Gene3D" id="3.40.50.2000">
    <property type="entry name" value="Glycogen Phosphorylase B"/>
    <property type="match status" value="1"/>
</dbReference>
<sequence length="541" mass="62279">MDACQSVEIAGNGCVMLVSYFATLIWLVQFVYAYKIVLFVPNIAQSQVIFNVRIAEKLATAGHNVTLVLLKMFEFDKEKEVQTNVNSIKVLPWEMYVLDWSSAARPERNFKELTFWEARKDISVKLQLFPAACEKMVQNREFIERLRVERFDVAFAPMFDLCTAGIIKHLGIEAWIWLNTGRIMDYVAYYIGLPSPPSYLPPMMSDLPKNMTFIQRVKSFLGWAITIPIYKKSIVAPENALFRKYIDADFPDLIEVARRCPLIMVNSDELYDQARPVFHKVIYIGGTGMNQDDRKTLQGDLKKIADKATNIVVMTMGSHAQLSDMPSEWKTAFMNAFGKFNDHDFLIRYESDDLERVKPGNVHFYKWLPQNDLLQHSKTRLLITHGGYNSVQEAIHAGIPLITMPLFGDQFSNGHIVESHGLGRILRKNEINEQRIVETLSAVLKDPQYKKTAERMQRMIQRKPERPEDRLVAWTEFLAEFKTLDGLIPYAIHLGFIQYHCLDVIAFLALCVTVTAGVIFWLIKLLIRAVKIPFSRKQKTH</sequence>
<dbReference type="OrthoDB" id="5835829at2759"/>
<dbReference type="PANTHER" id="PTHR48043:SF145">
    <property type="entry name" value="FI06409P-RELATED"/>
    <property type="match status" value="1"/>
</dbReference>
<evidence type="ECO:0000313" key="8">
    <source>
        <dbReference type="EMBL" id="KHN86981.1"/>
    </source>
</evidence>
<keyword evidence="7" id="KW-1133">Transmembrane helix</keyword>
<comment type="catalytic activity">
    <reaction evidence="5">
        <text>glucuronate acceptor + UDP-alpha-D-glucuronate = acceptor beta-D-glucuronoside + UDP + H(+)</text>
        <dbReference type="Rhea" id="RHEA:21032"/>
        <dbReference type="ChEBI" id="CHEBI:15378"/>
        <dbReference type="ChEBI" id="CHEBI:58052"/>
        <dbReference type="ChEBI" id="CHEBI:58223"/>
        <dbReference type="ChEBI" id="CHEBI:132367"/>
        <dbReference type="ChEBI" id="CHEBI:132368"/>
        <dbReference type="EC" id="2.4.1.17"/>
    </reaction>
</comment>
<keyword evidence="7" id="KW-0472">Membrane</keyword>
<keyword evidence="7" id="KW-0812">Transmembrane</keyword>
<dbReference type="EC" id="2.4.1.17" evidence="2"/>
<dbReference type="SUPFAM" id="SSF53756">
    <property type="entry name" value="UDP-Glycosyltransferase/glycogen phosphorylase"/>
    <property type="match status" value="1"/>
</dbReference>
<feature type="transmembrane region" description="Helical" evidence="7">
    <location>
        <begin position="504"/>
        <end position="527"/>
    </location>
</feature>
<dbReference type="PROSITE" id="PS00375">
    <property type="entry name" value="UDPGT"/>
    <property type="match status" value="1"/>
</dbReference>
<comment type="similarity">
    <text evidence="1 6">Belongs to the UDP-glycosyltransferase family.</text>
</comment>
<dbReference type="InterPro" id="IPR050271">
    <property type="entry name" value="UDP-glycosyltransferase"/>
</dbReference>
<keyword evidence="3 6" id="KW-0328">Glycosyltransferase</keyword>
<evidence type="ECO:0000313" key="9">
    <source>
        <dbReference type="Proteomes" id="UP000031036"/>
    </source>
</evidence>
<keyword evidence="9" id="KW-1185">Reference proteome</keyword>
<dbReference type="EMBL" id="JPKZ01000491">
    <property type="protein sequence ID" value="KHN86981.1"/>
    <property type="molecule type" value="Genomic_DNA"/>
</dbReference>
<name>A0A0B2VTU7_TOXCA</name>
<dbReference type="InterPro" id="IPR002213">
    <property type="entry name" value="UDP_glucos_trans"/>
</dbReference>
<dbReference type="AlphaFoldDB" id="A0A0B2VTU7"/>
<organism evidence="8 9">
    <name type="scientific">Toxocara canis</name>
    <name type="common">Canine roundworm</name>
    <dbReference type="NCBI Taxonomy" id="6265"/>
    <lineage>
        <taxon>Eukaryota</taxon>
        <taxon>Metazoa</taxon>
        <taxon>Ecdysozoa</taxon>
        <taxon>Nematoda</taxon>
        <taxon>Chromadorea</taxon>
        <taxon>Rhabditida</taxon>
        <taxon>Spirurina</taxon>
        <taxon>Ascaridomorpha</taxon>
        <taxon>Ascaridoidea</taxon>
        <taxon>Toxocaridae</taxon>
        <taxon>Toxocara</taxon>
    </lineage>
</organism>
<dbReference type="PANTHER" id="PTHR48043">
    <property type="entry name" value="EG:EG0003.4 PROTEIN-RELATED"/>
    <property type="match status" value="1"/>
</dbReference>
<protein>
    <recommendedName>
        <fullName evidence="2">glucuronosyltransferase</fullName>
        <ecNumber evidence="2">2.4.1.17</ecNumber>
    </recommendedName>
</protein>
<dbReference type="CDD" id="cd03784">
    <property type="entry name" value="GT1_Gtf-like"/>
    <property type="match status" value="1"/>
</dbReference>
<reference evidence="8 9" key="1">
    <citation type="submission" date="2014-11" db="EMBL/GenBank/DDBJ databases">
        <title>Genetic blueprint of the zoonotic pathogen Toxocara canis.</title>
        <authorList>
            <person name="Zhu X.-Q."/>
            <person name="Korhonen P.K."/>
            <person name="Cai H."/>
            <person name="Young N.D."/>
            <person name="Nejsum P."/>
            <person name="von Samson-Himmelstjerna G."/>
            <person name="Boag P.R."/>
            <person name="Tan P."/>
            <person name="Li Q."/>
            <person name="Min J."/>
            <person name="Yang Y."/>
            <person name="Wang X."/>
            <person name="Fang X."/>
            <person name="Hall R.S."/>
            <person name="Hofmann A."/>
            <person name="Sternberg P.W."/>
            <person name="Jex A.R."/>
            <person name="Gasser R.B."/>
        </authorList>
    </citation>
    <scope>NUCLEOTIDE SEQUENCE [LARGE SCALE GENOMIC DNA]</scope>
    <source>
        <strain evidence="8">PN_DK_2014</strain>
    </source>
</reference>
<evidence type="ECO:0000256" key="7">
    <source>
        <dbReference type="SAM" id="Phobius"/>
    </source>
</evidence>
<evidence type="ECO:0000256" key="6">
    <source>
        <dbReference type="RuleBase" id="RU003718"/>
    </source>
</evidence>